<keyword evidence="8 13" id="KW-0812">Transmembrane</keyword>
<evidence type="ECO:0000256" key="6">
    <source>
        <dbReference type="ARBA" id="ARBA00022475"/>
    </source>
</evidence>
<accession>A0A2W4RCU6</accession>
<keyword evidence="7 12" id="KW-0997">Cell inner membrane</keyword>
<dbReference type="NCBIfam" id="TIGR01190">
    <property type="entry name" value="ccmB"/>
    <property type="match status" value="1"/>
</dbReference>
<dbReference type="Pfam" id="PF03379">
    <property type="entry name" value="CcmB"/>
    <property type="match status" value="1"/>
</dbReference>
<organism evidence="14 15">
    <name type="scientific">Candidatus Methylumidiphilus alinenensis</name>
    <dbReference type="NCBI Taxonomy" id="2202197"/>
    <lineage>
        <taxon>Bacteria</taxon>
        <taxon>Pseudomonadati</taxon>
        <taxon>Pseudomonadota</taxon>
        <taxon>Gammaproteobacteria</taxon>
        <taxon>Methylococcales</taxon>
        <taxon>Candidatus Methylumidiphilus</taxon>
    </lineage>
</organism>
<evidence type="ECO:0000256" key="2">
    <source>
        <dbReference type="ARBA" id="ARBA00004429"/>
    </source>
</evidence>
<dbReference type="GO" id="GO:0017004">
    <property type="term" value="P:cytochrome complex assembly"/>
    <property type="evidence" value="ECO:0007669"/>
    <property type="project" value="UniProtKB-KW"/>
</dbReference>
<comment type="function">
    <text evidence="1 12">Required for the export of heme to the periplasm for the biogenesis of c-type cytochromes.</text>
</comment>
<evidence type="ECO:0000256" key="5">
    <source>
        <dbReference type="ARBA" id="ARBA00022448"/>
    </source>
</evidence>
<proteinExistence type="inferred from homology"/>
<feature type="transmembrane region" description="Helical" evidence="13">
    <location>
        <begin position="21"/>
        <end position="39"/>
    </location>
</feature>
<gene>
    <name evidence="14" type="primary">ccmB</name>
    <name evidence="14" type="ORF">DM484_14355</name>
</gene>
<keyword evidence="5 12" id="KW-0813">Transport</keyword>
<name>A0A2W4RCU6_9GAMM</name>
<feature type="transmembrane region" description="Helical" evidence="13">
    <location>
        <begin position="93"/>
        <end position="121"/>
    </location>
</feature>
<protein>
    <recommendedName>
        <fullName evidence="4 12">Heme exporter protein B</fullName>
    </recommendedName>
</protein>
<keyword evidence="6 12" id="KW-1003">Cell membrane</keyword>
<evidence type="ECO:0000256" key="7">
    <source>
        <dbReference type="ARBA" id="ARBA00022519"/>
    </source>
</evidence>
<sequence length="222" mass="23411">MIQAFNALMKRDLLLAFRHRGELANPLLFFLMIVTLFPLGVSPEVVLLRKIAPGVIWIAALLAALFSLESLFRSDFEDGALEQMLLSPQPLAVLVLAKVLAHWLVSGLPMLLMAPLLGLLLAMPDPAIAALELTLAIGTPLLSLIGAIGVALTVGLRRGGVLLTLLIMPLYIPVLIFATNAVTAAAAGMPIAGQIYFLASLLVLALTLAPLAIAAALRISVS</sequence>
<dbReference type="GO" id="GO:1903607">
    <property type="term" value="P:cytochrome c biosynthetic process"/>
    <property type="evidence" value="ECO:0007669"/>
    <property type="project" value="TreeGrafter"/>
</dbReference>
<feature type="transmembrane region" description="Helical" evidence="13">
    <location>
        <begin position="195"/>
        <end position="217"/>
    </location>
</feature>
<dbReference type="GO" id="GO:0015232">
    <property type="term" value="F:heme transmembrane transporter activity"/>
    <property type="evidence" value="ECO:0007669"/>
    <property type="project" value="InterPro"/>
</dbReference>
<evidence type="ECO:0000256" key="11">
    <source>
        <dbReference type="ARBA" id="ARBA00023136"/>
    </source>
</evidence>
<evidence type="ECO:0000256" key="4">
    <source>
        <dbReference type="ARBA" id="ARBA00016452"/>
    </source>
</evidence>
<evidence type="ECO:0000256" key="1">
    <source>
        <dbReference type="ARBA" id="ARBA00002442"/>
    </source>
</evidence>
<evidence type="ECO:0000256" key="12">
    <source>
        <dbReference type="PIRNR" id="PIRNR002764"/>
    </source>
</evidence>
<dbReference type="PANTHER" id="PTHR30070">
    <property type="entry name" value="HEME EXPORTER PROTEIN B"/>
    <property type="match status" value="1"/>
</dbReference>
<dbReference type="PIRSF" id="PIRSF002764">
    <property type="entry name" value="CcmB"/>
    <property type="match status" value="1"/>
</dbReference>
<dbReference type="AlphaFoldDB" id="A0A2W4RCU6"/>
<feature type="transmembrane region" description="Helical" evidence="13">
    <location>
        <begin position="133"/>
        <end position="154"/>
    </location>
</feature>
<dbReference type="InterPro" id="IPR003544">
    <property type="entry name" value="Cyt_c_biogenesis_CcmB"/>
</dbReference>
<comment type="caution">
    <text evidence="14">The sequence shown here is derived from an EMBL/GenBank/DDBJ whole genome shotgun (WGS) entry which is preliminary data.</text>
</comment>
<comment type="subcellular location">
    <subcellularLocation>
        <location evidence="2">Cell inner membrane</location>
        <topology evidence="2">Multi-pass membrane protein</topology>
    </subcellularLocation>
</comment>
<dbReference type="PANTHER" id="PTHR30070:SF1">
    <property type="entry name" value="CYTOCHROME C BIOGENESIS B-RELATED"/>
    <property type="match status" value="1"/>
</dbReference>
<evidence type="ECO:0000256" key="9">
    <source>
        <dbReference type="ARBA" id="ARBA00022748"/>
    </source>
</evidence>
<evidence type="ECO:0000313" key="14">
    <source>
        <dbReference type="EMBL" id="PZN77678.1"/>
    </source>
</evidence>
<dbReference type="EMBL" id="QJPH01000332">
    <property type="protein sequence ID" value="PZN77678.1"/>
    <property type="molecule type" value="Genomic_DNA"/>
</dbReference>
<evidence type="ECO:0000313" key="15">
    <source>
        <dbReference type="Proteomes" id="UP000249396"/>
    </source>
</evidence>
<reference evidence="14 15" key="1">
    <citation type="journal article" date="2018" name="Aquat. Microb. Ecol.">
        <title>Gammaproteobacterial methanotrophs dominate.</title>
        <authorList>
            <person name="Rissanen A.J."/>
            <person name="Saarenheimo J."/>
            <person name="Tiirola M."/>
            <person name="Peura S."/>
            <person name="Aalto S.L."/>
            <person name="Karvinen A."/>
            <person name="Nykanen H."/>
        </authorList>
    </citation>
    <scope>NUCLEOTIDE SEQUENCE [LARGE SCALE GENOMIC DNA]</scope>
    <source>
        <strain evidence="14">AMbin10</strain>
    </source>
</reference>
<evidence type="ECO:0000256" key="3">
    <source>
        <dbReference type="ARBA" id="ARBA00010544"/>
    </source>
</evidence>
<dbReference type="GO" id="GO:0005886">
    <property type="term" value="C:plasma membrane"/>
    <property type="evidence" value="ECO:0007669"/>
    <property type="project" value="UniProtKB-SubCell"/>
</dbReference>
<keyword evidence="11 12" id="KW-0472">Membrane</keyword>
<dbReference type="Proteomes" id="UP000249396">
    <property type="component" value="Unassembled WGS sequence"/>
</dbReference>
<comment type="similarity">
    <text evidence="3 12">Belongs to the CcmB/CycW/HelB family.</text>
</comment>
<evidence type="ECO:0000256" key="10">
    <source>
        <dbReference type="ARBA" id="ARBA00022989"/>
    </source>
</evidence>
<evidence type="ECO:0000256" key="8">
    <source>
        <dbReference type="ARBA" id="ARBA00022692"/>
    </source>
</evidence>
<keyword evidence="9 12" id="KW-0201">Cytochrome c-type biogenesis</keyword>
<dbReference type="PRINTS" id="PR01414">
    <property type="entry name" value="CCMBBIOGNSIS"/>
</dbReference>
<dbReference type="InterPro" id="IPR026031">
    <property type="entry name" value="Cyt_c_CcmB_bac"/>
</dbReference>
<feature type="transmembrane region" description="Helical" evidence="13">
    <location>
        <begin position="161"/>
        <end position="189"/>
    </location>
</feature>
<feature type="transmembrane region" description="Helical" evidence="13">
    <location>
        <begin position="51"/>
        <end position="72"/>
    </location>
</feature>
<keyword evidence="10 13" id="KW-1133">Transmembrane helix</keyword>
<evidence type="ECO:0000256" key="13">
    <source>
        <dbReference type="SAM" id="Phobius"/>
    </source>
</evidence>